<accession>A0A8K0CSF5</accession>
<evidence type="ECO:0000313" key="2">
    <source>
        <dbReference type="EMBL" id="KAF2890411.1"/>
    </source>
</evidence>
<evidence type="ECO:0000313" key="3">
    <source>
        <dbReference type="Proteomes" id="UP000801492"/>
    </source>
</evidence>
<feature type="compositionally biased region" description="Basic and acidic residues" evidence="1">
    <location>
        <begin position="1"/>
        <end position="18"/>
    </location>
</feature>
<protein>
    <submittedName>
        <fullName evidence="2">Uncharacterized protein</fullName>
    </submittedName>
</protein>
<sequence length="91" mass="10508">MELADKEEQEFAKTRGDIDAGGTPYITDEELRKQKLYHKLKAAKKLKFNDSENGIESKKDLDYGLDIAEVAVNEENIEQEVHELIERLKKD</sequence>
<feature type="region of interest" description="Disordered" evidence="1">
    <location>
        <begin position="1"/>
        <end position="24"/>
    </location>
</feature>
<dbReference type="EMBL" id="VTPC01052923">
    <property type="protein sequence ID" value="KAF2890411.1"/>
    <property type="molecule type" value="Genomic_DNA"/>
</dbReference>
<organism evidence="2 3">
    <name type="scientific">Ignelater luminosus</name>
    <name type="common">Cucubano</name>
    <name type="synonym">Pyrophorus luminosus</name>
    <dbReference type="NCBI Taxonomy" id="2038154"/>
    <lineage>
        <taxon>Eukaryota</taxon>
        <taxon>Metazoa</taxon>
        <taxon>Ecdysozoa</taxon>
        <taxon>Arthropoda</taxon>
        <taxon>Hexapoda</taxon>
        <taxon>Insecta</taxon>
        <taxon>Pterygota</taxon>
        <taxon>Neoptera</taxon>
        <taxon>Endopterygota</taxon>
        <taxon>Coleoptera</taxon>
        <taxon>Polyphaga</taxon>
        <taxon>Elateriformia</taxon>
        <taxon>Elateroidea</taxon>
        <taxon>Elateridae</taxon>
        <taxon>Agrypninae</taxon>
        <taxon>Pyrophorini</taxon>
        <taxon>Ignelater</taxon>
    </lineage>
</organism>
<comment type="caution">
    <text evidence="2">The sequence shown here is derived from an EMBL/GenBank/DDBJ whole genome shotgun (WGS) entry which is preliminary data.</text>
</comment>
<dbReference type="Proteomes" id="UP000801492">
    <property type="component" value="Unassembled WGS sequence"/>
</dbReference>
<gene>
    <name evidence="2" type="ORF">ILUMI_15762</name>
</gene>
<name>A0A8K0CSF5_IGNLU</name>
<keyword evidence="3" id="KW-1185">Reference proteome</keyword>
<dbReference type="AlphaFoldDB" id="A0A8K0CSF5"/>
<reference evidence="2" key="1">
    <citation type="submission" date="2019-08" db="EMBL/GenBank/DDBJ databases">
        <title>The genome of the North American firefly Photinus pyralis.</title>
        <authorList>
            <consortium name="Photinus pyralis genome working group"/>
            <person name="Fallon T.R."/>
            <person name="Sander Lower S.E."/>
            <person name="Weng J.-K."/>
        </authorList>
    </citation>
    <scope>NUCLEOTIDE SEQUENCE</scope>
    <source>
        <strain evidence="2">TRF0915ILg1</strain>
        <tissue evidence="2">Whole body</tissue>
    </source>
</reference>
<evidence type="ECO:0000256" key="1">
    <source>
        <dbReference type="SAM" id="MobiDB-lite"/>
    </source>
</evidence>
<proteinExistence type="predicted"/>